<evidence type="ECO:0000313" key="3">
    <source>
        <dbReference type="Proteomes" id="UP000315133"/>
    </source>
</evidence>
<keyword evidence="2" id="KW-0238">DNA-binding</keyword>
<dbReference type="InterPro" id="IPR038461">
    <property type="entry name" value="Schlafen_AlbA_2_dom_sf"/>
</dbReference>
<name>A0A543KKD3_9MICO</name>
<sequence length="400" mass="42625">MSFYLGPTRPVTSLSTWEEVELAAQGGLLEENQWVELKKDLGPANKAVNTELAKDLASLSVDGGLLIFGVADDGTPVGCDAEAIIPRISQVAGHGITPALSPVIHNPIPHPEDPGKAVLIVAVPASPVGPHMVDDRYWGRSSHGKQVLSDPDVRRLLLLRAAAQEGFEDRLRALAADDPLDSRVVGGPENGHLYVLAEPLGPIPHPHPLSDADLLREQLRKVSPSGWRSGLEKCSSSGRDPDGAALVTIAEEVAADRERGLTFVSLKDDGRLVVVSGGATAVLPQRGGEHRGILIGLITRLTYQTLQLVRNLSLDAWGYQGPWQVGVLATDLRGLPPLLDALDSVGEYRAADYQRTIVTTPATWGGSGSADEAAEQLLSGFFRGLGIDGWSVDVMLRRHG</sequence>
<reference evidence="2 3" key="1">
    <citation type="submission" date="2019-06" db="EMBL/GenBank/DDBJ databases">
        <title>Sequencing the genomes of 1000 actinobacteria strains.</title>
        <authorList>
            <person name="Klenk H.-P."/>
        </authorList>
    </citation>
    <scope>NUCLEOTIDE SEQUENCE [LARGE SCALE GENOMIC DNA]</scope>
    <source>
        <strain evidence="2 3">DSM 12362</strain>
    </source>
</reference>
<dbReference type="GO" id="GO:0003677">
    <property type="term" value="F:DNA binding"/>
    <property type="evidence" value="ECO:0007669"/>
    <property type="project" value="UniProtKB-KW"/>
</dbReference>
<dbReference type="RefSeq" id="WP_170233495.1">
    <property type="nucleotide sequence ID" value="NZ_BAAAIL010000003.1"/>
</dbReference>
<feature type="domain" description="Schlafen AlbA-2" evidence="1">
    <location>
        <begin position="31"/>
        <end position="146"/>
    </location>
</feature>
<comment type="caution">
    <text evidence="2">The sequence shown here is derived from an EMBL/GenBank/DDBJ whole genome shotgun (WGS) entry which is preliminary data.</text>
</comment>
<evidence type="ECO:0000259" key="1">
    <source>
        <dbReference type="Pfam" id="PF04326"/>
    </source>
</evidence>
<dbReference type="EMBL" id="VFPU01000001">
    <property type="protein sequence ID" value="TQM95528.1"/>
    <property type="molecule type" value="Genomic_DNA"/>
</dbReference>
<dbReference type="InterPro" id="IPR007421">
    <property type="entry name" value="Schlafen_AlbA_2_dom"/>
</dbReference>
<dbReference type="Pfam" id="PF04326">
    <property type="entry name" value="SLFN_AlbA_2"/>
    <property type="match status" value="1"/>
</dbReference>
<accession>A0A543KKD3</accession>
<evidence type="ECO:0000313" key="2">
    <source>
        <dbReference type="EMBL" id="TQM95528.1"/>
    </source>
</evidence>
<gene>
    <name evidence="2" type="ORF">FB476_0372</name>
</gene>
<keyword evidence="3" id="KW-1185">Reference proteome</keyword>
<protein>
    <submittedName>
        <fullName evidence="2">Putative DNA-binding protein</fullName>
    </submittedName>
</protein>
<organism evidence="2 3">
    <name type="scientific">Ornithinimicrobium humiphilum</name>
    <dbReference type="NCBI Taxonomy" id="125288"/>
    <lineage>
        <taxon>Bacteria</taxon>
        <taxon>Bacillati</taxon>
        <taxon>Actinomycetota</taxon>
        <taxon>Actinomycetes</taxon>
        <taxon>Micrococcales</taxon>
        <taxon>Ornithinimicrobiaceae</taxon>
        <taxon>Ornithinimicrobium</taxon>
    </lineage>
</organism>
<dbReference type="Proteomes" id="UP000315133">
    <property type="component" value="Unassembled WGS sequence"/>
</dbReference>
<dbReference type="AlphaFoldDB" id="A0A543KKD3"/>
<dbReference type="Gene3D" id="3.30.950.30">
    <property type="entry name" value="Schlafen, AAA domain"/>
    <property type="match status" value="1"/>
</dbReference>
<proteinExistence type="predicted"/>